<dbReference type="AlphaFoldDB" id="A0A6M3JFX3"/>
<reference evidence="1" key="1">
    <citation type="submission" date="2020-03" db="EMBL/GenBank/DDBJ databases">
        <title>The deep terrestrial virosphere.</title>
        <authorList>
            <person name="Holmfeldt K."/>
            <person name="Nilsson E."/>
            <person name="Simone D."/>
            <person name="Lopez-Fernandez M."/>
            <person name="Wu X."/>
            <person name="de Brujin I."/>
            <person name="Lundin D."/>
            <person name="Andersson A."/>
            <person name="Bertilsson S."/>
            <person name="Dopson M."/>
        </authorList>
    </citation>
    <scope>NUCLEOTIDE SEQUENCE</scope>
    <source>
        <strain evidence="1">MM415A05810</strain>
    </source>
</reference>
<sequence>MGKNIKRGHMATDTGTPHLSALFQPCPICEYTTDMSGLYGIAYCMNPYCGQEWTLQGDPLEGKRIDINDIIGDYARALFK</sequence>
<protein>
    <recommendedName>
        <fullName evidence="2">Restriction alleviation protein</fullName>
    </recommendedName>
</protein>
<name>A0A6M3JFX3_9ZZZZ</name>
<proteinExistence type="predicted"/>
<evidence type="ECO:0008006" key="2">
    <source>
        <dbReference type="Google" id="ProtNLM"/>
    </source>
</evidence>
<accession>A0A6M3JFX3</accession>
<organism evidence="1">
    <name type="scientific">viral metagenome</name>
    <dbReference type="NCBI Taxonomy" id="1070528"/>
    <lineage>
        <taxon>unclassified sequences</taxon>
        <taxon>metagenomes</taxon>
        <taxon>organismal metagenomes</taxon>
    </lineage>
</organism>
<dbReference type="EMBL" id="MT141646">
    <property type="protein sequence ID" value="QJA68756.1"/>
    <property type="molecule type" value="Genomic_DNA"/>
</dbReference>
<gene>
    <name evidence="1" type="ORF">MM415A05810_0008</name>
</gene>
<evidence type="ECO:0000313" key="1">
    <source>
        <dbReference type="EMBL" id="QJA68756.1"/>
    </source>
</evidence>